<reference evidence="1 2" key="1">
    <citation type="submission" date="2020-08" db="EMBL/GenBank/DDBJ databases">
        <title>Genomic Encyclopedia of Type Strains, Phase IV (KMG-IV): sequencing the most valuable type-strain genomes for metagenomic binning, comparative biology and taxonomic classification.</title>
        <authorList>
            <person name="Goeker M."/>
        </authorList>
    </citation>
    <scope>NUCLEOTIDE SEQUENCE [LARGE SCALE GENOMIC DNA]</scope>
    <source>
        <strain evidence="1 2">DSM 28760</strain>
    </source>
</reference>
<evidence type="ECO:0000313" key="1">
    <source>
        <dbReference type="EMBL" id="MBB3811259.1"/>
    </source>
</evidence>
<comment type="caution">
    <text evidence="1">The sequence shown here is derived from an EMBL/GenBank/DDBJ whole genome shotgun (WGS) entry which is preliminary data.</text>
</comment>
<organism evidence="1 2">
    <name type="scientific">Pseudochelatococcus contaminans</name>
    <dbReference type="NCBI Taxonomy" id="1538103"/>
    <lineage>
        <taxon>Bacteria</taxon>
        <taxon>Pseudomonadati</taxon>
        <taxon>Pseudomonadota</taxon>
        <taxon>Alphaproteobacteria</taxon>
        <taxon>Hyphomicrobiales</taxon>
        <taxon>Chelatococcaceae</taxon>
        <taxon>Pseudochelatococcus</taxon>
    </lineage>
</organism>
<evidence type="ECO:0000313" key="2">
    <source>
        <dbReference type="Proteomes" id="UP000537592"/>
    </source>
</evidence>
<sequence length="110" mass="11937">MTATAGEDDRSKAPYPNQERLIEHAASIFSAFGASARHASDLHGRRYVEFTGLSQTQIEQGGQSLANALGLELSDMAEIWAELSDAADEDGLVYLSDGMYLTDDGQLIER</sequence>
<proteinExistence type="predicted"/>
<gene>
    <name evidence="1" type="ORF">FHS81_003373</name>
</gene>
<dbReference type="Proteomes" id="UP000537592">
    <property type="component" value="Unassembled WGS sequence"/>
</dbReference>
<dbReference type="EMBL" id="JACICC010000014">
    <property type="protein sequence ID" value="MBB3811259.1"/>
    <property type="molecule type" value="Genomic_DNA"/>
</dbReference>
<protein>
    <submittedName>
        <fullName evidence="1">Uncharacterized protein</fullName>
    </submittedName>
</protein>
<accession>A0A7W5Z771</accession>
<keyword evidence="2" id="KW-1185">Reference proteome</keyword>
<dbReference type="AlphaFoldDB" id="A0A7W5Z771"/>
<name>A0A7W5Z771_9HYPH</name>
<dbReference type="GeneID" id="301931773"/>
<dbReference type="RefSeq" id="WP_092938933.1">
    <property type="nucleotide sequence ID" value="NZ_JACICC010000014.1"/>
</dbReference>